<organism evidence="1 2">
    <name type="scientific">Triticum urartu</name>
    <name type="common">Red wild einkorn</name>
    <name type="synonym">Crithodium urartu</name>
    <dbReference type="NCBI Taxonomy" id="4572"/>
    <lineage>
        <taxon>Eukaryota</taxon>
        <taxon>Viridiplantae</taxon>
        <taxon>Streptophyta</taxon>
        <taxon>Embryophyta</taxon>
        <taxon>Tracheophyta</taxon>
        <taxon>Spermatophyta</taxon>
        <taxon>Magnoliopsida</taxon>
        <taxon>Liliopsida</taxon>
        <taxon>Poales</taxon>
        <taxon>Poaceae</taxon>
        <taxon>BOP clade</taxon>
        <taxon>Pooideae</taxon>
        <taxon>Triticodae</taxon>
        <taxon>Triticeae</taxon>
        <taxon>Triticinae</taxon>
        <taxon>Triticum</taxon>
    </lineage>
</organism>
<dbReference type="Proteomes" id="UP000015106">
    <property type="component" value="Chromosome 6"/>
</dbReference>
<dbReference type="Gramene" id="TuG1812G0600004075.01.T01">
    <property type="protein sequence ID" value="TuG1812G0600004075.01.T01.cds369331"/>
    <property type="gene ID" value="TuG1812G0600004075.01"/>
</dbReference>
<accession>A0A8R7UYV3</accession>
<proteinExistence type="predicted"/>
<dbReference type="AlphaFoldDB" id="A0A8R7UYV3"/>
<sequence>MDPEIDTVTAPSRKRWHNVVPGECNTSLDLNQGASGHELTAFRFVPHLRWDGEAPFGSKSAMGRSVDCVRGASASLAPRWIHWPGDSAWMRGNAAVGSVSKWFLFVGETV</sequence>
<keyword evidence="2" id="KW-1185">Reference proteome</keyword>
<reference evidence="1" key="2">
    <citation type="submission" date="2018-03" db="EMBL/GenBank/DDBJ databases">
        <title>The Triticum urartu genome reveals the dynamic nature of wheat genome evolution.</title>
        <authorList>
            <person name="Ling H."/>
            <person name="Ma B."/>
            <person name="Shi X."/>
            <person name="Liu H."/>
            <person name="Dong L."/>
            <person name="Sun H."/>
            <person name="Cao Y."/>
            <person name="Gao Q."/>
            <person name="Zheng S."/>
            <person name="Li Y."/>
            <person name="Yu Y."/>
            <person name="Du H."/>
            <person name="Qi M."/>
            <person name="Li Y."/>
            <person name="Yu H."/>
            <person name="Cui Y."/>
            <person name="Wang N."/>
            <person name="Chen C."/>
            <person name="Wu H."/>
            <person name="Zhao Y."/>
            <person name="Zhang J."/>
            <person name="Li Y."/>
            <person name="Zhou W."/>
            <person name="Zhang B."/>
            <person name="Hu W."/>
            <person name="Eijk M."/>
            <person name="Tang J."/>
            <person name="Witsenboer H."/>
            <person name="Zhao S."/>
            <person name="Li Z."/>
            <person name="Zhang A."/>
            <person name="Wang D."/>
            <person name="Liang C."/>
        </authorList>
    </citation>
    <scope>NUCLEOTIDE SEQUENCE [LARGE SCALE GENOMIC DNA]</scope>
    <source>
        <strain evidence="1">cv. G1812</strain>
    </source>
</reference>
<reference evidence="1" key="3">
    <citation type="submission" date="2022-06" db="UniProtKB">
        <authorList>
            <consortium name="EnsemblPlants"/>
        </authorList>
    </citation>
    <scope>IDENTIFICATION</scope>
</reference>
<dbReference type="EnsemblPlants" id="TuG1812G0600004075.01.T01">
    <property type="protein sequence ID" value="TuG1812G0600004075.01.T01.cds369331"/>
    <property type="gene ID" value="TuG1812G0600004075.01"/>
</dbReference>
<name>A0A8R7UYV3_TRIUA</name>
<reference evidence="2" key="1">
    <citation type="journal article" date="2013" name="Nature">
        <title>Draft genome of the wheat A-genome progenitor Triticum urartu.</title>
        <authorList>
            <person name="Ling H.Q."/>
            <person name="Zhao S."/>
            <person name="Liu D."/>
            <person name="Wang J."/>
            <person name="Sun H."/>
            <person name="Zhang C."/>
            <person name="Fan H."/>
            <person name="Li D."/>
            <person name="Dong L."/>
            <person name="Tao Y."/>
            <person name="Gao C."/>
            <person name="Wu H."/>
            <person name="Li Y."/>
            <person name="Cui Y."/>
            <person name="Guo X."/>
            <person name="Zheng S."/>
            <person name="Wang B."/>
            <person name="Yu K."/>
            <person name="Liang Q."/>
            <person name="Yang W."/>
            <person name="Lou X."/>
            <person name="Chen J."/>
            <person name="Feng M."/>
            <person name="Jian J."/>
            <person name="Zhang X."/>
            <person name="Luo G."/>
            <person name="Jiang Y."/>
            <person name="Liu J."/>
            <person name="Wang Z."/>
            <person name="Sha Y."/>
            <person name="Zhang B."/>
            <person name="Wu H."/>
            <person name="Tang D."/>
            <person name="Shen Q."/>
            <person name="Xue P."/>
            <person name="Zou S."/>
            <person name="Wang X."/>
            <person name="Liu X."/>
            <person name="Wang F."/>
            <person name="Yang Y."/>
            <person name="An X."/>
            <person name="Dong Z."/>
            <person name="Zhang K."/>
            <person name="Zhang X."/>
            <person name="Luo M.C."/>
            <person name="Dvorak J."/>
            <person name="Tong Y."/>
            <person name="Wang J."/>
            <person name="Yang H."/>
            <person name="Li Z."/>
            <person name="Wang D."/>
            <person name="Zhang A."/>
            <person name="Wang J."/>
        </authorList>
    </citation>
    <scope>NUCLEOTIDE SEQUENCE</scope>
    <source>
        <strain evidence="2">cv. G1812</strain>
    </source>
</reference>
<evidence type="ECO:0000313" key="2">
    <source>
        <dbReference type="Proteomes" id="UP000015106"/>
    </source>
</evidence>
<evidence type="ECO:0000313" key="1">
    <source>
        <dbReference type="EnsemblPlants" id="TuG1812G0600004075.01.T01.cds369331"/>
    </source>
</evidence>
<protein>
    <submittedName>
        <fullName evidence="1">Uncharacterized protein</fullName>
    </submittedName>
</protein>